<keyword evidence="6 9" id="KW-0238">DNA-binding</keyword>
<dbReference type="FunFam" id="1.10.10.10:FF:000099">
    <property type="entry name" value="Two-component system response regulator TorR"/>
    <property type="match status" value="1"/>
</dbReference>
<keyword evidence="2" id="KW-0963">Cytoplasm</keyword>
<name>A0A4R6US73_9GAMM</name>
<dbReference type="GO" id="GO:0000976">
    <property type="term" value="F:transcription cis-regulatory region binding"/>
    <property type="evidence" value="ECO:0007669"/>
    <property type="project" value="TreeGrafter"/>
</dbReference>
<dbReference type="GO" id="GO:0006355">
    <property type="term" value="P:regulation of DNA-templated transcription"/>
    <property type="evidence" value="ECO:0007669"/>
    <property type="project" value="InterPro"/>
</dbReference>
<keyword evidence="5" id="KW-0805">Transcription regulation</keyword>
<organism evidence="12 13">
    <name type="scientific">Permianibacter aggregans</name>
    <dbReference type="NCBI Taxonomy" id="1510150"/>
    <lineage>
        <taxon>Bacteria</taxon>
        <taxon>Pseudomonadati</taxon>
        <taxon>Pseudomonadota</taxon>
        <taxon>Gammaproteobacteria</taxon>
        <taxon>Pseudomonadales</taxon>
        <taxon>Pseudomonadaceae</taxon>
        <taxon>Permianibacter</taxon>
    </lineage>
</organism>
<feature type="domain" description="Response regulatory" evidence="10">
    <location>
        <begin position="4"/>
        <end position="117"/>
    </location>
</feature>
<dbReference type="InterPro" id="IPR016032">
    <property type="entry name" value="Sig_transdc_resp-reg_C-effctor"/>
</dbReference>
<feature type="DNA-binding region" description="OmpR/PhoB-type" evidence="9">
    <location>
        <begin position="128"/>
        <end position="227"/>
    </location>
</feature>
<accession>A0A4R6US73</accession>
<dbReference type="Pfam" id="PF00486">
    <property type="entry name" value="Trans_reg_C"/>
    <property type="match status" value="1"/>
</dbReference>
<dbReference type="OrthoDB" id="9802426at2"/>
<keyword evidence="13" id="KW-1185">Reference proteome</keyword>
<protein>
    <submittedName>
        <fullName evidence="12">Two-component system OmpR family response regulator/two-component system response regulator RstA</fullName>
    </submittedName>
</protein>
<proteinExistence type="predicted"/>
<dbReference type="GO" id="GO:0005829">
    <property type="term" value="C:cytosol"/>
    <property type="evidence" value="ECO:0007669"/>
    <property type="project" value="TreeGrafter"/>
</dbReference>
<evidence type="ECO:0000256" key="7">
    <source>
        <dbReference type="ARBA" id="ARBA00023163"/>
    </source>
</evidence>
<dbReference type="InterPro" id="IPR036388">
    <property type="entry name" value="WH-like_DNA-bd_sf"/>
</dbReference>
<dbReference type="Gene3D" id="6.10.250.690">
    <property type="match status" value="1"/>
</dbReference>
<dbReference type="Proteomes" id="UP000295375">
    <property type="component" value="Unassembled WGS sequence"/>
</dbReference>
<dbReference type="GO" id="GO:0000156">
    <property type="term" value="F:phosphorelay response regulator activity"/>
    <property type="evidence" value="ECO:0007669"/>
    <property type="project" value="TreeGrafter"/>
</dbReference>
<evidence type="ECO:0000256" key="8">
    <source>
        <dbReference type="PROSITE-ProRule" id="PRU00169"/>
    </source>
</evidence>
<dbReference type="InterPro" id="IPR011006">
    <property type="entry name" value="CheY-like_superfamily"/>
</dbReference>
<dbReference type="AlphaFoldDB" id="A0A4R6US73"/>
<dbReference type="InterPro" id="IPR001789">
    <property type="entry name" value="Sig_transdc_resp-reg_receiver"/>
</dbReference>
<dbReference type="Gene3D" id="3.40.50.2300">
    <property type="match status" value="1"/>
</dbReference>
<evidence type="ECO:0000256" key="6">
    <source>
        <dbReference type="ARBA" id="ARBA00023125"/>
    </source>
</evidence>
<keyword evidence="4" id="KW-0902">Two-component regulatory system</keyword>
<dbReference type="SUPFAM" id="SSF52172">
    <property type="entry name" value="CheY-like"/>
    <property type="match status" value="1"/>
</dbReference>
<evidence type="ECO:0000259" key="10">
    <source>
        <dbReference type="PROSITE" id="PS50110"/>
    </source>
</evidence>
<gene>
    <name evidence="12" type="ORF">EV696_10570</name>
</gene>
<evidence type="ECO:0000256" key="3">
    <source>
        <dbReference type="ARBA" id="ARBA00022553"/>
    </source>
</evidence>
<dbReference type="CDD" id="cd00383">
    <property type="entry name" value="trans_reg_C"/>
    <property type="match status" value="1"/>
</dbReference>
<evidence type="ECO:0000256" key="4">
    <source>
        <dbReference type="ARBA" id="ARBA00023012"/>
    </source>
</evidence>
<dbReference type="RefSeq" id="WP_133589412.1">
    <property type="nucleotide sequence ID" value="NZ_CP037953.1"/>
</dbReference>
<dbReference type="SMART" id="SM00448">
    <property type="entry name" value="REC"/>
    <property type="match status" value="1"/>
</dbReference>
<dbReference type="PROSITE" id="PS50110">
    <property type="entry name" value="RESPONSE_REGULATORY"/>
    <property type="match status" value="1"/>
</dbReference>
<dbReference type="SUPFAM" id="SSF46894">
    <property type="entry name" value="C-terminal effector domain of the bipartite response regulators"/>
    <property type="match status" value="1"/>
</dbReference>
<evidence type="ECO:0000256" key="2">
    <source>
        <dbReference type="ARBA" id="ARBA00022490"/>
    </source>
</evidence>
<evidence type="ECO:0000256" key="1">
    <source>
        <dbReference type="ARBA" id="ARBA00004496"/>
    </source>
</evidence>
<reference evidence="12 13" key="1">
    <citation type="submission" date="2019-03" db="EMBL/GenBank/DDBJ databases">
        <title>Genomic Encyclopedia of Type Strains, Phase IV (KMG-IV): sequencing the most valuable type-strain genomes for metagenomic binning, comparative biology and taxonomic classification.</title>
        <authorList>
            <person name="Goeker M."/>
        </authorList>
    </citation>
    <scope>NUCLEOTIDE SEQUENCE [LARGE SCALE GENOMIC DNA]</scope>
    <source>
        <strain evidence="12 13">DSM 103792</strain>
    </source>
</reference>
<evidence type="ECO:0000313" key="13">
    <source>
        <dbReference type="Proteomes" id="UP000295375"/>
    </source>
</evidence>
<dbReference type="InterPro" id="IPR001867">
    <property type="entry name" value="OmpR/PhoB-type_DNA-bd"/>
</dbReference>
<evidence type="ECO:0000256" key="5">
    <source>
        <dbReference type="ARBA" id="ARBA00023015"/>
    </source>
</evidence>
<keyword evidence="7" id="KW-0804">Transcription</keyword>
<dbReference type="Pfam" id="PF00072">
    <property type="entry name" value="Response_reg"/>
    <property type="match status" value="1"/>
</dbReference>
<dbReference type="InterPro" id="IPR039420">
    <property type="entry name" value="WalR-like"/>
</dbReference>
<feature type="modified residue" description="4-aspartylphosphate" evidence="8">
    <location>
        <position position="53"/>
    </location>
</feature>
<keyword evidence="3 8" id="KW-0597">Phosphoprotein</keyword>
<dbReference type="GO" id="GO:0032993">
    <property type="term" value="C:protein-DNA complex"/>
    <property type="evidence" value="ECO:0007669"/>
    <property type="project" value="TreeGrafter"/>
</dbReference>
<comment type="subcellular location">
    <subcellularLocation>
        <location evidence="1">Cytoplasm</location>
    </subcellularLocation>
</comment>
<dbReference type="SMART" id="SM00862">
    <property type="entry name" value="Trans_reg_C"/>
    <property type="match status" value="1"/>
</dbReference>
<dbReference type="PANTHER" id="PTHR48111:SF47">
    <property type="entry name" value="TRANSCRIPTIONAL REGULATORY PROTEIN RSTA"/>
    <property type="match status" value="1"/>
</dbReference>
<dbReference type="EMBL" id="SNYM01000005">
    <property type="protein sequence ID" value="TDQ49096.1"/>
    <property type="molecule type" value="Genomic_DNA"/>
</dbReference>
<dbReference type="PANTHER" id="PTHR48111">
    <property type="entry name" value="REGULATOR OF RPOS"/>
    <property type="match status" value="1"/>
</dbReference>
<evidence type="ECO:0000256" key="9">
    <source>
        <dbReference type="PROSITE-ProRule" id="PRU01091"/>
    </source>
</evidence>
<evidence type="ECO:0000313" key="12">
    <source>
        <dbReference type="EMBL" id="TDQ49096.1"/>
    </source>
</evidence>
<sequence length="231" mass="26023">MNQHILLVEDDKRLANLVKDYLVQNDFTVTVEANGDQVESLLRSMPFDLLILDVMLPGRDGMSICKSVRRFFEAPILMVTAKDSDIDQVLGLEFGADDYVIKPVEPRVLLARIQALLRRCGPRVDNANAELQFGRLSLLASSRQVVLNGAAIDLSSHEFDLLWLLATRAGVVQSRNSLFQALYGRPYDGMDRSIDVRISQLRKKLGDSAENPFRIKTIWGRGYLFVPDAWS</sequence>
<dbReference type="PROSITE" id="PS51755">
    <property type="entry name" value="OMPR_PHOB"/>
    <property type="match status" value="1"/>
</dbReference>
<evidence type="ECO:0000259" key="11">
    <source>
        <dbReference type="PROSITE" id="PS51755"/>
    </source>
</evidence>
<dbReference type="Gene3D" id="1.10.10.10">
    <property type="entry name" value="Winged helix-like DNA-binding domain superfamily/Winged helix DNA-binding domain"/>
    <property type="match status" value="1"/>
</dbReference>
<comment type="caution">
    <text evidence="12">The sequence shown here is derived from an EMBL/GenBank/DDBJ whole genome shotgun (WGS) entry which is preliminary data.</text>
</comment>
<feature type="domain" description="OmpR/PhoB-type" evidence="11">
    <location>
        <begin position="128"/>
        <end position="227"/>
    </location>
</feature>